<organism evidence="1 2">
    <name type="scientific">Nocardia tenerifensis</name>
    <dbReference type="NCBI Taxonomy" id="228006"/>
    <lineage>
        <taxon>Bacteria</taxon>
        <taxon>Bacillati</taxon>
        <taxon>Actinomycetota</taxon>
        <taxon>Actinomycetes</taxon>
        <taxon>Mycobacteriales</taxon>
        <taxon>Nocardiaceae</taxon>
        <taxon>Nocardia</taxon>
    </lineage>
</organism>
<reference evidence="1 2" key="1">
    <citation type="submission" date="2018-05" db="EMBL/GenBank/DDBJ databases">
        <title>Genomic Encyclopedia of Type Strains, Phase IV (KMG-IV): sequencing the most valuable type-strain genomes for metagenomic binning, comparative biology and taxonomic classification.</title>
        <authorList>
            <person name="Goeker M."/>
        </authorList>
    </citation>
    <scope>NUCLEOTIDE SEQUENCE [LARGE SCALE GENOMIC DNA]</scope>
    <source>
        <strain evidence="1 2">DSM 44704</strain>
    </source>
</reference>
<name>A0A318KHN5_9NOCA</name>
<dbReference type="RefSeq" id="WP_040731361.1">
    <property type="nucleotide sequence ID" value="NZ_QJKF01000003.1"/>
</dbReference>
<evidence type="ECO:0000313" key="1">
    <source>
        <dbReference type="EMBL" id="PXX66653.1"/>
    </source>
</evidence>
<dbReference type="Pfam" id="PF06475">
    <property type="entry name" value="Glycolipid_bind"/>
    <property type="match status" value="1"/>
</dbReference>
<dbReference type="OrthoDB" id="7347529at2"/>
<dbReference type="AlphaFoldDB" id="A0A318KHN5"/>
<comment type="caution">
    <text evidence="1">The sequence shown here is derived from an EMBL/GenBank/DDBJ whole genome shotgun (WGS) entry which is preliminary data.</text>
</comment>
<accession>A0A318KHN5</accession>
<evidence type="ECO:0008006" key="3">
    <source>
        <dbReference type="Google" id="ProtNLM"/>
    </source>
</evidence>
<proteinExistence type="predicted"/>
<protein>
    <recommendedName>
        <fullName evidence="3">Glycolipid-binding protein</fullName>
    </recommendedName>
</protein>
<dbReference type="Proteomes" id="UP000247569">
    <property type="component" value="Unassembled WGS sequence"/>
</dbReference>
<sequence>MFESAPATAAWQHRGARTGFEIAYFKVSEAGVQIDGCTTAVEDGQVWAVDYQIILDPQWHTRRATVATRRRGGWHTVELDSDGAGHWTVDGVPDTALAGCLDVDLEASAVTNAFPVHRLGLDLDATAEAPAVYVHAAGLTVTRLEQVYHRIDDDGPHQRFAYTAPQFDFTGTLIYDESGFVLDYPGIALRAH</sequence>
<dbReference type="InterPro" id="IPR009467">
    <property type="entry name" value="Glycolipid-bd_prot_put"/>
</dbReference>
<keyword evidence="2" id="KW-1185">Reference proteome</keyword>
<evidence type="ECO:0000313" key="2">
    <source>
        <dbReference type="Proteomes" id="UP000247569"/>
    </source>
</evidence>
<gene>
    <name evidence="1" type="ORF">DFR70_103402</name>
</gene>
<dbReference type="EMBL" id="QJKF01000003">
    <property type="protein sequence ID" value="PXX66653.1"/>
    <property type="molecule type" value="Genomic_DNA"/>
</dbReference>
<dbReference type="SUPFAM" id="SSF159275">
    <property type="entry name" value="PA1994-like"/>
    <property type="match status" value="1"/>
</dbReference>